<accession>A0A9W9VQQ0</accession>
<dbReference type="GeneID" id="81373730"/>
<dbReference type="AlphaFoldDB" id="A0A9W9VQQ0"/>
<feature type="compositionally biased region" description="Basic and acidic residues" evidence="1">
    <location>
        <begin position="53"/>
        <end position="62"/>
    </location>
</feature>
<protein>
    <submittedName>
        <fullName evidence="2">Uncharacterized protein</fullName>
    </submittedName>
</protein>
<feature type="region of interest" description="Disordered" evidence="1">
    <location>
        <begin position="37"/>
        <end position="74"/>
    </location>
</feature>
<dbReference type="EMBL" id="JAPZBU010000009">
    <property type="protein sequence ID" value="KAJ5387572.1"/>
    <property type="molecule type" value="Genomic_DNA"/>
</dbReference>
<comment type="caution">
    <text evidence="2">The sequence shown here is derived from an EMBL/GenBank/DDBJ whole genome shotgun (WGS) entry which is preliminary data.</text>
</comment>
<reference evidence="2" key="1">
    <citation type="submission" date="2022-12" db="EMBL/GenBank/DDBJ databases">
        <authorList>
            <person name="Petersen C."/>
        </authorList>
    </citation>
    <scope>NUCLEOTIDE SEQUENCE</scope>
    <source>
        <strain evidence="2">IBT 29677</strain>
    </source>
</reference>
<keyword evidence="3" id="KW-1185">Reference proteome</keyword>
<evidence type="ECO:0000256" key="1">
    <source>
        <dbReference type="SAM" id="MobiDB-lite"/>
    </source>
</evidence>
<reference evidence="2" key="2">
    <citation type="journal article" date="2023" name="IMA Fungus">
        <title>Comparative genomic study of the Penicillium genus elucidates a diverse pangenome and 15 lateral gene transfer events.</title>
        <authorList>
            <person name="Petersen C."/>
            <person name="Sorensen T."/>
            <person name="Nielsen M.R."/>
            <person name="Sondergaard T.E."/>
            <person name="Sorensen J.L."/>
            <person name="Fitzpatrick D.A."/>
            <person name="Frisvad J.C."/>
            <person name="Nielsen K.L."/>
        </authorList>
    </citation>
    <scope>NUCLEOTIDE SEQUENCE</scope>
    <source>
        <strain evidence="2">IBT 29677</strain>
    </source>
</reference>
<feature type="region of interest" description="Disordered" evidence="1">
    <location>
        <begin position="1"/>
        <end position="22"/>
    </location>
</feature>
<organism evidence="2 3">
    <name type="scientific">Penicillium cosmopolitanum</name>
    <dbReference type="NCBI Taxonomy" id="1131564"/>
    <lineage>
        <taxon>Eukaryota</taxon>
        <taxon>Fungi</taxon>
        <taxon>Dikarya</taxon>
        <taxon>Ascomycota</taxon>
        <taxon>Pezizomycotina</taxon>
        <taxon>Eurotiomycetes</taxon>
        <taxon>Eurotiomycetidae</taxon>
        <taxon>Eurotiales</taxon>
        <taxon>Aspergillaceae</taxon>
        <taxon>Penicillium</taxon>
    </lineage>
</organism>
<dbReference type="Proteomes" id="UP001147747">
    <property type="component" value="Unassembled WGS sequence"/>
</dbReference>
<sequence length="121" mass="13381">MASPGTILELPDQTTPLVPESPDESWFVDQNSTIFGHMPSPGMHRQNQAALRSDGEHDREPGDDPEIPCLASPGTTLVSDPEYRPLLFGLADPMRWLTVVDFWGALGKAMNLTCKRDLQIH</sequence>
<name>A0A9W9VQQ0_9EURO</name>
<gene>
    <name evidence="2" type="ORF">N7509_010113</name>
</gene>
<evidence type="ECO:0000313" key="3">
    <source>
        <dbReference type="Proteomes" id="UP001147747"/>
    </source>
</evidence>
<dbReference type="RefSeq" id="XP_056485370.1">
    <property type="nucleotide sequence ID" value="XM_056634750.1"/>
</dbReference>
<proteinExistence type="predicted"/>
<evidence type="ECO:0000313" key="2">
    <source>
        <dbReference type="EMBL" id="KAJ5387572.1"/>
    </source>
</evidence>